<dbReference type="SUPFAM" id="SSF54197">
    <property type="entry name" value="HIT-like"/>
    <property type="match status" value="1"/>
</dbReference>
<keyword evidence="7" id="KW-1185">Reference proteome</keyword>
<evidence type="ECO:0000256" key="1">
    <source>
        <dbReference type="ARBA" id="ARBA00022741"/>
    </source>
</evidence>
<feature type="active site" description="Tele-AMP-histidine intermediate" evidence="2">
    <location>
        <position position="126"/>
    </location>
</feature>
<feature type="binding site" evidence="3">
    <location>
        <position position="56"/>
    </location>
    <ligand>
        <name>substrate</name>
    </ligand>
</feature>
<feature type="binding site" evidence="3">
    <location>
        <position position="128"/>
    </location>
    <ligand>
        <name>substrate</name>
    </ligand>
</feature>
<dbReference type="PANTHER" id="PTHR42997:SF1">
    <property type="entry name" value="AP-4-A PHOSPHORYLASE"/>
    <property type="match status" value="1"/>
</dbReference>
<protein>
    <submittedName>
        <fullName evidence="6">Hydrolase</fullName>
    </submittedName>
</protein>
<gene>
    <name evidence="6" type="ORF">Cci01nite_48600</name>
</gene>
<proteinExistence type="predicted"/>
<name>A0A8J3KGT3_9ACTN</name>
<dbReference type="InterPro" id="IPR011146">
    <property type="entry name" value="HIT-like"/>
</dbReference>
<comment type="caution">
    <text evidence="6">The sequence shown here is derived from an EMBL/GenBank/DDBJ whole genome shotgun (WGS) entry which is preliminary data.</text>
</comment>
<evidence type="ECO:0000313" key="6">
    <source>
        <dbReference type="EMBL" id="GIF99766.1"/>
    </source>
</evidence>
<evidence type="ECO:0000256" key="3">
    <source>
        <dbReference type="PIRSR" id="PIRSR639383-2"/>
    </source>
</evidence>
<dbReference type="EMBL" id="BONH01000023">
    <property type="protein sequence ID" value="GIF99766.1"/>
    <property type="molecule type" value="Genomic_DNA"/>
</dbReference>
<dbReference type="Gene3D" id="3.30.428.10">
    <property type="entry name" value="HIT-like"/>
    <property type="match status" value="1"/>
</dbReference>
<dbReference type="PANTHER" id="PTHR42997">
    <property type="entry name" value="HIT FAMILY HYDROLASE"/>
    <property type="match status" value="1"/>
</dbReference>
<dbReference type="RefSeq" id="WP_120320040.1">
    <property type="nucleotide sequence ID" value="NZ_BONH01000023.1"/>
</dbReference>
<organism evidence="6 7">
    <name type="scientific">Catellatospora citrea</name>
    <dbReference type="NCBI Taxonomy" id="53366"/>
    <lineage>
        <taxon>Bacteria</taxon>
        <taxon>Bacillati</taxon>
        <taxon>Actinomycetota</taxon>
        <taxon>Actinomycetes</taxon>
        <taxon>Micromonosporales</taxon>
        <taxon>Micromonosporaceae</taxon>
        <taxon>Catellatospora</taxon>
    </lineage>
</organism>
<keyword evidence="6" id="KW-0378">Hydrolase</keyword>
<dbReference type="Proteomes" id="UP000659904">
    <property type="component" value="Unassembled WGS sequence"/>
</dbReference>
<sequence length="166" mass="18188">MSSPDPDGLERLWTPWRMAYVSGGPKPTECPFCVAPVSDPDGLVVARGEAVYAVLNRFPYNPGHLLICPYRHIDDYPELDAAETAELAEFTKTAMRVVRKVSNAHGFNIGLNQGHAAGAGIAAHLHQHVVPRWGGDNNFLPVVARTKALPQLLTDTRDLLREAWPA</sequence>
<dbReference type="InterPro" id="IPR036265">
    <property type="entry name" value="HIT-like_sf"/>
</dbReference>
<evidence type="ECO:0000256" key="4">
    <source>
        <dbReference type="PROSITE-ProRule" id="PRU00464"/>
    </source>
</evidence>
<dbReference type="InterPro" id="IPR052908">
    <property type="entry name" value="AP-4-A_phosphorylase"/>
</dbReference>
<dbReference type="GO" id="GO:0000166">
    <property type="term" value="F:nucleotide binding"/>
    <property type="evidence" value="ECO:0007669"/>
    <property type="project" value="UniProtKB-KW"/>
</dbReference>
<evidence type="ECO:0000313" key="7">
    <source>
        <dbReference type="Proteomes" id="UP000659904"/>
    </source>
</evidence>
<reference evidence="6 7" key="1">
    <citation type="submission" date="2021-01" db="EMBL/GenBank/DDBJ databases">
        <title>Whole genome shotgun sequence of Catellatospora citrea NBRC 14495.</title>
        <authorList>
            <person name="Komaki H."/>
            <person name="Tamura T."/>
        </authorList>
    </citation>
    <scope>NUCLEOTIDE SEQUENCE [LARGE SCALE GENOMIC DNA]</scope>
    <source>
        <strain evidence="6 7">NBRC 14495</strain>
    </source>
</reference>
<feature type="short sequence motif" description="Histidine triad motif" evidence="4">
    <location>
        <begin position="124"/>
        <end position="128"/>
    </location>
</feature>
<evidence type="ECO:0000256" key="2">
    <source>
        <dbReference type="PIRSR" id="PIRSR639383-1"/>
    </source>
</evidence>
<dbReference type="CDD" id="cd01275">
    <property type="entry name" value="FHIT"/>
    <property type="match status" value="1"/>
</dbReference>
<accession>A0A8J3KGT3</accession>
<dbReference type="PROSITE" id="PS51084">
    <property type="entry name" value="HIT_2"/>
    <property type="match status" value="1"/>
</dbReference>
<evidence type="ECO:0000259" key="5">
    <source>
        <dbReference type="PROSITE" id="PS51084"/>
    </source>
</evidence>
<dbReference type="AlphaFoldDB" id="A0A8J3KGT3"/>
<feature type="domain" description="HIT" evidence="5">
    <location>
        <begin position="31"/>
        <end position="139"/>
    </location>
</feature>
<dbReference type="InterPro" id="IPR039383">
    <property type="entry name" value="FHIT"/>
</dbReference>
<dbReference type="Pfam" id="PF01230">
    <property type="entry name" value="HIT"/>
    <property type="match status" value="1"/>
</dbReference>
<keyword evidence="1" id="KW-0547">Nucleotide-binding</keyword>
<dbReference type="GO" id="GO:0016787">
    <property type="term" value="F:hydrolase activity"/>
    <property type="evidence" value="ECO:0007669"/>
    <property type="project" value="UniProtKB-KW"/>
</dbReference>